<dbReference type="Proteomes" id="UP000557717">
    <property type="component" value="Unassembled WGS sequence"/>
</dbReference>
<proteinExistence type="predicted"/>
<comment type="caution">
    <text evidence="1">The sequence shown here is derived from an EMBL/GenBank/DDBJ whole genome shotgun (WGS) entry which is preliminary data.</text>
</comment>
<dbReference type="AlphaFoldDB" id="A0A840V4Z0"/>
<name>A0A840V4Z0_9BACT</name>
<organism evidence="1 2">
    <name type="scientific">Haloferula luteola</name>
    <dbReference type="NCBI Taxonomy" id="595692"/>
    <lineage>
        <taxon>Bacteria</taxon>
        <taxon>Pseudomonadati</taxon>
        <taxon>Verrucomicrobiota</taxon>
        <taxon>Verrucomicrobiia</taxon>
        <taxon>Verrucomicrobiales</taxon>
        <taxon>Verrucomicrobiaceae</taxon>
        <taxon>Haloferula</taxon>
    </lineage>
</organism>
<gene>
    <name evidence="1" type="ORF">HNR46_002347</name>
</gene>
<protein>
    <submittedName>
        <fullName evidence="1">Uncharacterized protein</fullName>
    </submittedName>
</protein>
<evidence type="ECO:0000313" key="2">
    <source>
        <dbReference type="Proteomes" id="UP000557717"/>
    </source>
</evidence>
<accession>A0A840V4Z0</accession>
<dbReference type="EMBL" id="JACHFD010000010">
    <property type="protein sequence ID" value="MBB5352106.1"/>
    <property type="molecule type" value="Genomic_DNA"/>
</dbReference>
<evidence type="ECO:0000313" key="1">
    <source>
        <dbReference type="EMBL" id="MBB5352106.1"/>
    </source>
</evidence>
<dbReference type="RefSeq" id="WP_184018860.1">
    <property type="nucleotide sequence ID" value="NZ_JACHFD010000010.1"/>
</dbReference>
<reference evidence="1 2" key="1">
    <citation type="submission" date="2020-08" db="EMBL/GenBank/DDBJ databases">
        <title>Genomic Encyclopedia of Type Strains, Phase IV (KMG-IV): sequencing the most valuable type-strain genomes for metagenomic binning, comparative biology and taxonomic classification.</title>
        <authorList>
            <person name="Goeker M."/>
        </authorList>
    </citation>
    <scope>NUCLEOTIDE SEQUENCE [LARGE SCALE GENOMIC DNA]</scope>
    <source>
        <strain evidence="1 2">YC6886</strain>
    </source>
</reference>
<sequence length="65" mass="7051">MTPAIKLPDKTAERLLTAISTKPLLEKSAAAEVIDALKTGKPVNWNLVLTKQFESEQGGRDEAES</sequence>
<keyword evidence="2" id="KW-1185">Reference proteome</keyword>